<evidence type="ECO:0000256" key="9">
    <source>
        <dbReference type="ARBA" id="ARBA00022801"/>
    </source>
</evidence>
<dbReference type="InterPro" id="IPR014782">
    <property type="entry name" value="Peptidase_M1_dom"/>
</dbReference>
<evidence type="ECO:0000256" key="7">
    <source>
        <dbReference type="ARBA" id="ARBA00022670"/>
    </source>
</evidence>
<dbReference type="PRINTS" id="PR00756">
    <property type="entry name" value="ALADIPTASE"/>
</dbReference>
<evidence type="ECO:0000256" key="8">
    <source>
        <dbReference type="ARBA" id="ARBA00022723"/>
    </source>
</evidence>
<keyword evidence="8" id="KW-0479">Metal-binding</keyword>
<evidence type="ECO:0000313" key="14">
    <source>
        <dbReference type="EMBL" id="WNO52617.1"/>
    </source>
</evidence>
<sequence>MLASTATAAPMEKGKPPITEQTARSGGPIDPQQAKLRFDVADLAIEVLPEREQLRGVATLTFTAKAPLSALLIDLDRNLPVSAVSIDGTALGRDAWANPQGRLSIRLPHIVAEGHRVTARITYGGTPHVAVRAPWDDGLVWSETPSGRPWAATTAEGYGCDLFWPCLDFPTGEPGRVDLHITVPKGLKAPSNGVLKGVDTLPDGRTTWNWSIKNPNTYAIALNVAPYKALRATYDSRYGNEIPLRLWYLPSHEAGARRLFAEFAPTLDFFESLIGPYPFGDEKVGVVETPHLGMEHQTINAYGNGYRATEAGFDTIFQHELAHEWFGNQLTAANWDDYWLHEGYGTYMQPLYGEWRDGAARYAAMMQDLRMNIMNEAPLVSGRALTEEQVYETENGGPGQDIYNKGAWVLHTLRNAIGNDAFFDVTRRIVYGRPDPEPGNFHPRYGSTGEFERIVKEVTGKDYGWFFDVYLYEAALPELQQHRADGILRLTWKAPNAKPFPLPVEVQVGDRVTRLPMTGGTGAIPVPQGAHVIVDPHARTLKQSDTVEAYHRWQKAHSARP</sequence>
<evidence type="ECO:0000256" key="11">
    <source>
        <dbReference type="ARBA" id="ARBA00023049"/>
    </source>
</evidence>
<protein>
    <recommendedName>
        <fullName evidence="5">Aminopeptidase N</fullName>
        <ecNumber evidence="4">3.4.11.2</ecNumber>
    </recommendedName>
</protein>
<keyword evidence="11" id="KW-0482">Metalloprotease</keyword>
<evidence type="ECO:0000256" key="10">
    <source>
        <dbReference type="ARBA" id="ARBA00022833"/>
    </source>
</evidence>
<dbReference type="SUPFAM" id="SSF63737">
    <property type="entry name" value="Leukotriene A4 hydrolase N-terminal domain"/>
    <property type="match status" value="1"/>
</dbReference>
<keyword evidence="9 14" id="KW-0378">Hydrolase</keyword>
<gene>
    <name evidence="14" type="ORF">RPR59_09060</name>
</gene>
<evidence type="ECO:0000256" key="4">
    <source>
        <dbReference type="ARBA" id="ARBA00012564"/>
    </source>
</evidence>
<evidence type="ECO:0000256" key="5">
    <source>
        <dbReference type="ARBA" id="ARBA00015611"/>
    </source>
</evidence>
<comment type="similarity">
    <text evidence="3">Belongs to the peptidase M1 family.</text>
</comment>
<evidence type="ECO:0000256" key="2">
    <source>
        <dbReference type="ARBA" id="ARBA00001947"/>
    </source>
</evidence>
<evidence type="ECO:0000256" key="3">
    <source>
        <dbReference type="ARBA" id="ARBA00010136"/>
    </source>
</evidence>
<keyword evidence="10" id="KW-0862">Zinc</keyword>
<dbReference type="PANTHER" id="PTHR11533">
    <property type="entry name" value="PROTEASE M1 ZINC METALLOPROTEASE"/>
    <property type="match status" value="1"/>
</dbReference>
<dbReference type="Gene3D" id="2.60.40.1730">
    <property type="entry name" value="tricorn interacting facor f3 domain"/>
    <property type="match status" value="1"/>
</dbReference>
<evidence type="ECO:0000259" key="13">
    <source>
        <dbReference type="Pfam" id="PF01433"/>
    </source>
</evidence>
<evidence type="ECO:0000256" key="6">
    <source>
        <dbReference type="ARBA" id="ARBA00022438"/>
    </source>
</evidence>
<organism evidence="14 15">
    <name type="scientific">Stakelama saccharophila</name>
    <dbReference type="NCBI Taxonomy" id="3075605"/>
    <lineage>
        <taxon>Bacteria</taxon>
        <taxon>Pseudomonadati</taxon>
        <taxon>Pseudomonadota</taxon>
        <taxon>Alphaproteobacteria</taxon>
        <taxon>Sphingomonadales</taxon>
        <taxon>Sphingomonadaceae</taxon>
        <taxon>Stakelama</taxon>
    </lineage>
</organism>
<dbReference type="CDD" id="cd09603">
    <property type="entry name" value="M1_APN_like"/>
    <property type="match status" value="1"/>
</dbReference>
<dbReference type="InterPro" id="IPR027268">
    <property type="entry name" value="Peptidase_M4/M1_CTD_sf"/>
</dbReference>
<dbReference type="GO" id="GO:0004177">
    <property type="term" value="F:aminopeptidase activity"/>
    <property type="evidence" value="ECO:0007669"/>
    <property type="project" value="UniProtKB-KW"/>
</dbReference>
<comment type="catalytic activity">
    <reaction evidence="1">
        <text>Release of an N-terminal amino acid, Xaa-|-Yaa- from a peptide, amide or arylamide. Xaa is preferably Ala, but may be most amino acids including Pro (slow action). When a terminal hydrophobic residue is followed by a prolyl residue, the two may be released as an intact Xaa-Pro dipeptide.</text>
        <dbReference type="EC" id="3.4.11.2"/>
    </reaction>
</comment>
<dbReference type="EC" id="3.4.11.2" evidence="4"/>
<dbReference type="InterPro" id="IPR001930">
    <property type="entry name" value="Peptidase_M1"/>
</dbReference>
<keyword evidence="6 14" id="KW-0031">Aminopeptidase</keyword>
<evidence type="ECO:0000313" key="15">
    <source>
        <dbReference type="Proteomes" id="UP001302249"/>
    </source>
</evidence>
<dbReference type="RefSeq" id="WP_313913250.1">
    <property type="nucleotide sequence ID" value="NZ_CP135076.1"/>
</dbReference>
<dbReference type="Gene3D" id="1.10.390.10">
    <property type="entry name" value="Neutral Protease Domain 2"/>
    <property type="match status" value="1"/>
</dbReference>
<keyword evidence="15" id="KW-1185">Reference proteome</keyword>
<keyword evidence="7" id="KW-0645">Protease</keyword>
<proteinExistence type="inferred from homology"/>
<comment type="cofactor">
    <cofactor evidence="2">
        <name>Zn(2+)</name>
        <dbReference type="ChEBI" id="CHEBI:29105"/>
    </cofactor>
</comment>
<dbReference type="SUPFAM" id="SSF55486">
    <property type="entry name" value="Metalloproteases ('zincins'), catalytic domain"/>
    <property type="match status" value="1"/>
</dbReference>
<dbReference type="PANTHER" id="PTHR11533:SF174">
    <property type="entry name" value="PUROMYCIN-SENSITIVE AMINOPEPTIDASE-RELATED"/>
    <property type="match status" value="1"/>
</dbReference>
<name>A0ABZ0B5Z2_9SPHN</name>
<dbReference type="Pfam" id="PF01433">
    <property type="entry name" value="Peptidase_M1"/>
    <property type="match status" value="1"/>
</dbReference>
<evidence type="ECO:0000256" key="1">
    <source>
        <dbReference type="ARBA" id="ARBA00000098"/>
    </source>
</evidence>
<dbReference type="InterPro" id="IPR042097">
    <property type="entry name" value="Aminopeptidase_N-like_N_sf"/>
</dbReference>
<accession>A0ABZ0B5Z2</accession>
<dbReference type="Proteomes" id="UP001302249">
    <property type="component" value="Chromosome"/>
</dbReference>
<feature type="domain" description="Peptidase M1 membrane alanine aminopeptidase" evidence="13">
    <location>
        <begin position="314"/>
        <end position="425"/>
    </location>
</feature>
<dbReference type="InterPro" id="IPR050344">
    <property type="entry name" value="Peptidase_M1_aminopeptidases"/>
</dbReference>
<dbReference type="EMBL" id="CP135076">
    <property type="protein sequence ID" value="WNO52617.1"/>
    <property type="molecule type" value="Genomic_DNA"/>
</dbReference>
<feature type="region of interest" description="Disordered" evidence="12">
    <location>
        <begin position="1"/>
        <end position="31"/>
    </location>
</feature>
<evidence type="ECO:0000256" key="12">
    <source>
        <dbReference type="SAM" id="MobiDB-lite"/>
    </source>
</evidence>
<reference evidence="14 15" key="1">
    <citation type="submission" date="2023-09" db="EMBL/GenBank/DDBJ databases">
        <authorList>
            <person name="Rey-Velasco X."/>
        </authorList>
    </citation>
    <scope>NUCLEOTIDE SEQUENCE [LARGE SCALE GENOMIC DNA]</scope>
    <source>
        <strain evidence="14 15">W311</strain>
    </source>
</reference>